<keyword evidence="1" id="KW-0677">Repeat</keyword>
<proteinExistence type="predicted"/>
<feature type="domain" description="EF-hand" evidence="3">
    <location>
        <begin position="101"/>
        <end position="136"/>
    </location>
</feature>
<dbReference type="Gene3D" id="1.10.238.10">
    <property type="entry name" value="EF-hand"/>
    <property type="match status" value="2"/>
</dbReference>
<accession>A0A7I8VGS5</accession>
<dbReference type="Proteomes" id="UP000549394">
    <property type="component" value="Unassembled WGS sequence"/>
</dbReference>
<dbReference type="EMBL" id="CAJFCJ010000005">
    <property type="protein sequence ID" value="CAD5114902.1"/>
    <property type="molecule type" value="Genomic_DNA"/>
</dbReference>
<reference evidence="4 5" key="1">
    <citation type="submission" date="2020-08" db="EMBL/GenBank/DDBJ databases">
        <authorList>
            <person name="Hejnol A."/>
        </authorList>
    </citation>
    <scope>NUCLEOTIDE SEQUENCE [LARGE SCALE GENOMIC DNA]</scope>
</reference>
<comment type="caution">
    <text evidence="4">The sequence shown here is derived from an EMBL/GenBank/DDBJ whole genome shotgun (WGS) entry which is preliminary data.</text>
</comment>
<gene>
    <name evidence="4" type="ORF">DGYR_LOCUS3704</name>
</gene>
<keyword evidence="2" id="KW-0106">Calcium</keyword>
<dbReference type="GO" id="GO:0005509">
    <property type="term" value="F:calcium ion binding"/>
    <property type="evidence" value="ECO:0007669"/>
    <property type="project" value="InterPro"/>
</dbReference>
<dbReference type="InterPro" id="IPR018247">
    <property type="entry name" value="EF_Hand_1_Ca_BS"/>
</dbReference>
<dbReference type="GO" id="GO:0016460">
    <property type="term" value="C:myosin II complex"/>
    <property type="evidence" value="ECO:0007669"/>
    <property type="project" value="TreeGrafter"/>
</dbReference>
<dbReference type="OrthoDB" id="26525at2759"/>
<dbReference type="InterPro" id="IPR050230">
    <property type="entry name" value="CALM/Myosin/TropC-like"/>
</dbReference>
<feature type="domain" description="EF-hand" evidence="3">
    <location>
        <begin position="26"/>
        <end position="61"/>
    </location>
</feature>
<dbReference type="InterPro" id="IPR011992">
    <property type="entry name" value="EF-hand-dom_pair"/>
</dbReference>
<dbReference type="AlphaFoldDB" id="A0A7I8VGS5"/>
<dbReference type="Pfam" id="PF13405">
    <property type="entry name" value="EF-hand_6"/>
    <property type="match status" value="1"/>
</dbReference>
<dbReference type="FunFam" id="1.10.238.10:FF:000001">
    <property type="entry name" value="Calmodulin 1"/>
    <property type="match status" value="1"/>
</dbReference>
<keyword evidence="5" id="KW-1185">Reference proteome</keyword>
<dbReference type="PROSITE" id="PS50222">
    <property type="entry name" value="EF_HAND_2"/>
    <property type="match status" value="2"/>
</dbReference>
<dbReference type="CDD" id="cd00051">
    <property type="entry name" value="EFh"/>
    <property type="match status" value="2"/>
</dbReference>
<organism evidence="4 5">
    <name type="scientific">Dimorphilus gyrociliatus</name>
    <dbReference type="NCBI Taxonomy" id="2664684"/>
    <lineage>
        <taxon>Eukaryota</taxon>
        <taxon>Metazoa</taxon>
        <taxon>Spiralia</taxon>
        <taxon>Lophotrochozoa</taxon>
        <taxon>Annelida</taxon>
        <taxon>Polychaeta</taxon>
        <taxon>Polychaeta incertae sedis</taxon>
        <taxon>Dinophilidae</taxon>
        <taxon>Dimorphilus</taxon>
    </lineage>
</organism>
<protein>
    <submittedName>
        <fullName evidence="4">DgyrCDS3936</fullName>
    </submittedName>
</protein>
<evidence type="ECO:0000259" key="3">
    <source>
        <dbReference type="PROSITE" id="PS50222"/>
    </source>
</evidence>
<dbReference type="PROSITE" id="PS00018">
    <property type="entry name" value="EF_HAND_1"/>
    <property type="match status" value="2"/>
</dbReference>
<dbReference type="InterPro" id="IPR002048">
    <property type="entry name" value="EF_hand_dom"/>
</dbReference>
<evidence type="ECO:0000313" key="5">
    <source>
        <dbReference type="Proteomes" id="UP000549394"/>
    </source>
</evidence>
<evidence type="ECO:0000313" key="4">
    <source>
        <dbReference type="EMBL" id="CAD5114902.1"/>
    </source>
</evidence>
<dbReference type="SMART" id="SM00054">
    <property type="entry name" value="EFh"/>
    <property type="match status" value="2"/>
</dbReference>
<evidence type="ECO:0000256" key="2">
    <source>
        <dbReference type="ARBA" id="ARBA00022837"/>
    </source>
</evidence>
<name>A0A7I8VGS5_9ANNE</name>
<sequence length="160" mass="17985">MRLIGKEEEKREEDIVQQVTQFLSEEQIAELKVAFDMFDKDGDGCVTVEELKTVMRSLGQNPTDRDIDEMTNGNIKHGDGNIDFVQFIEMLANFSASSNGTSEEEIREAFKAFDKDGNGFISADEISSIMSKLGEHLSENEIKEMIEMADTDGDGMNLWT</sequence>
<dbReference type="SUPFAM" id="SSF47473">
    <property type="entry name" value="EF-hand"/>
    <property type="match status" value="1"/>
</dbReference>
<dbReference type="Pfam" id="PF13499">
    <property type="entry name" value="EF-hand_7"/>
    <property type="match status" value="1"/>
</dbReference>
<dbReference type="PANTHER" id="PTHR23048">
    <property type="entry name" value="MYOSIN LIGHT CHAIN 1, 3"/>
    <property type="match status" value="1"/>
</dbReference>
<dbReference type="PANTHER" id="PTHR23048:SF0">
    <property type="entry name" value="CALMODULIN LIKE 3"/>
    <property type="match status" value="1"/>
</dbReference>
<evidence type="ECO:0000256" key="1">
    <source>
        <dbReference type="ARBA" id="ARBA00022737"/>
    </source>
</evidence>